<dbReference type="HOGENOM" id="CLU_1889040_0_0_1"/>
<dbReference type="Gramene" id="OMERI01G30020.1">
    <property type="protein sequence ID" value="OMERI01G30020.1"/>
    <property type="gene ID" value="OMERI01G30020"/>
</dbReference>
<evidence type="ECO:0000256" key="1">
    <source>
        <dbReference type="SAM" id="MobiDB-lite"/>
    </source>
</evidence>
<dbReference type="EnsemblPlants" id="OMERI01G30020.1">
    <property type="protein sequence ID" value="OMERI01G30020.1"/>
    <property type="gene ID" value="OMERI01G30020"/>
</dbReference>
<name>A0A0E0C8I7_9ORYZ</name>
<reference evidence="2" key="1">
    <citation type="submission" date="2015-04" db="UniProtKB">
        <authorList>
            <consortium name="EnsemblPlants"/>
        </authorList>
    </citation>
    <scope>IDENTIFICATION</scope>
</reference>
<keyword evidence="3" id="KW-1185">Reference proteome</keyword>
<accession>A0A0E0C8I7</accession>
<feature type="compositionally biased region" description="Gly residues" evidence="1">
    <location>
        <begin position="91"/>
        <end position="101"/>
    </location>
</feature>
<feature type="compositionally biased region" description="Gly residues" evidence="1">
    <location>
        <begin position="29"/>
        <end position="41"/>
    </location>
</feature>
<reference evidence="2" key="2">
    <citation type="submission" date="2018-05" db="EMBL/GenBank/DDBJ databases">
        <title>OmerRS3 (Oryza meridionalis Reference Sequence Version 3).</title>
        <authorList>
            <person name="Zhang J."/>
            <person name="Kudrna D."/>
            <person name="Lee S."/>
            <person name="Talag J."/>
            <person name="Welchert J."/>
            <person name="Wing R.A."/>
        </authorList>
    </citation>
    <scope>NUCLEOTIDE SEQUENCE [LARGE SCALE GENOMIC DNA]</scope>
    <source>
        <strain evidence="2">cv. OR44</strain>
    </source>
</reference>
<evidence type="ECO:0000313" key="3">
    <source>
        <dbReference type="Proteomes" id="UP000008021"/>
    </source>
</evidence>
<dbReference type="AlphaFoldDB" id="A0A0E0C8I7"/>
<protein>
    <submittedName>
        <fullName evidence="2">Uncharacterized protein</fullName>
    </submittedName>
</protein>
<feature type="region of interest" description="Disordered" evidence="1">
    <location>
        <begin position="29"/>
        <end position="101"/>
    </location>
</feature>
<organism evidence="2">
    <name type="scientific">Oryza meridionalis</name>
    <dbReference type="NCBI Taxonomy" id="40149"/>
    <lineage>
        <taxon>Eukaryota</taxon>
        <taxon>Viridiplantae</taxon>
        <taxon>Streptophyta</taxon>
        <taxon>Embryophyta</taxon>
        <taxon>Tracheophyta</taxon>
        <taxon>Spermatophyta</taxon>
        <taxon>Magnoliopsida</taxon>
        <taxon>Liliopsida</taxon>
        <taxon>Poales</taxon>
        <taxon>Poaceae</taxon>
        <taxon>BOP clade</taxon>
        <taxon>Oryzoideae</taxon>
        <taxon>Oryzeae</taxon>
        <taxon>Oryzinae</taxon>
        <taxon>Oryza</taxon>
    </lineage>
</organism>
<proteinExistence type="predicted"/>
<feature type="compositionally biased region" description="Basic and acidic residues" evidence="1">
    <location>
        <begin position="79"/>
        <end position="88"/>
    </location>
</feature>
<feature type="compositionally biased region" description="Low complexity" evidence="1">
    <location>
        <begin position="64"/>
        <end position="76"/>
    </location>
</feature>
<evidence type="ECO:0000313" key="2">
    <source>
        <dbReference type="EnsemblPlants" id="OMERI01G30020.1"/>
    </source>
</evidence>
<dbReference type="Proteomes" id="UP000008021">
    <property type="component" value="Chromosome 1"/>
</dbReference>
<sequence length="135" mass="13658">MDEMSGGRGGGVGGGGRVRWRRARVVGMGDGKMGVDRGGAGVVDVDAKPLPQPPRQEKPVCRNSTTAGAAAAASGSGHDGGDQRRGMDDMSGGGGGGVRGGGIVRWRRARVVGMGELAAKVWASSTPKPSCYHML</sequence>